<dbReference type="OrthoDB" id="9784811at2"/>
<sequence length="343" mass="38433">MVKKRWKKRGRSIDLLFILSSVFVLFLALFLLTSTKQEKKHDVRQVPIPISSEKKTEPLSADLWKDKKSVMESQSEPAFGSASSGDIVTHSNFDREKEINTEIKAEAEGENRDEGEPLPVIAIVIDDFGFSYSLAEKIAAIDLPVTWAIIPYQRFTHETARLAASKNIPYLVHMPMEALADKSQGASLIGVGMSAPALSKVVRDVFALLPGAVGMNNHRGSKATSDKKTMEALMETLRPLEKVFVDSRTSSCSVAYDMALCYGIPAVYNSVFLDHEKDIEFMRKQFQRAITIAKRRGWVLAICHNRPDTIPFLQELCDSNINVVKFVTVPELLEEEKGTMRRP</sequence>
<keyword evidence="3" id="KW-1185">Reference proteome</keyword>
<dbReference type="Pfam" id="PF04748">
    <property type="entry name" value="Polysacc_deac_2"/>
    <property type="match status" value="1"/>
</dbReference>
<dbReference type="SUPFAM" id="SSF88713">
    <property type="entry name" value="Glycoside hydrolase/deacetylase"/>
    <property type="match status" value="1"/>
</dbReference>
<keyword evidence="1" id="KW-1133">Transmembrane helix</keyword>
<dbReference type="InterPro" id="IPR006837">
    <property type="entry name" value="Divergent_DAC"/>
</dbReference>
<dbReference type="eggNOG" id="COG2861">
    <property type="taxonomic scope" value="Bacteria"/>
</dbReference>
<evidence type="ECO:0000256" key="1">
    <source>
        <dbReference type="SAM" id="Phobius"/>
    </source>
</evidence>
<protein>
    <recommendedName>
        <fullName evidence="4">Divergent polysaccharide deacetylase</fullName>
    </recommendedName>
</protein>
<dbReference type="GO" id="GO:0005975">
    <property type="term" value="P:carbohydrate metabolic process"/>
    <property type="evidence" value="ECO:0007669"/>
    <property type="project" value="InterPro"/>
</dbReference>
<dbReference type="STRING" id="572547.Amico_1455"/>
<dbReference type="Proteomes" id="UP000002366">
    <property type="component" value="Chromosome"/>
</dbReference>
<dbReference type="KEGG" id="aco:Amico_1455"/>
<dbReference type="AlphaFoldDB" id="D5EG90"/>
<gene>
    <name evidence="2" type="ordered locus">Amico_1455</name>
</gene>
<dbReference type="RefSeq" id="WP_013048835.1">
    <property type="nucleotide sequence ID" value="NC_014011.1"/>
</dbReference>
<dbReference type="HOGENOM" id="CLU_808076_0_0_0"/>
<feature type="transmembrane region" description="Helical" evidence="1">
    <location>
        <begin position="12"/>
        <end position="32"/>
    </location>
</feature>
<dbReference type="EMBL" id="CP001997">
    <property type="protein sequence ID" value="ADE57572.1"/>
    <property type="molecule type" value="Genomic_DNA"/>
</dbReference>
<keyword evidence="1" id="KW-0472">Membrane</keyword>
<keyword evidence="1" id="KW-0812">Transmembrane</keyword>
<organism evidence="2 3">
    <name type="scientific">Aminobacterium colombiense (strain DSM 12261 / ALA-1)</name>
    <dbReference type="NCBI Taxonomy" id="572547"/>
    <lineage>
        <taxon>Bacteria</taxon>
        <taxon>Thermotogati</taxon>
        <taxon>Synergistota</taxon>
        <taxon>Synergistia</taxon>
        <taxon>Synergistales</taxon>
        <taxon>Aminobacteriaceae</taxon>
        <taxon>Aminobacterium</taxon>
    </lineage>
</organism>
<evidence type="ECO:0000313" key="3">
    <source>
        <dbReference type="Proteomes" id="UP000002366"/>
    </source>
</evidence>
<dbReference type="PANTHER" id="PTHR30105:SF2">
    <property type="entry name" value="DIVERGENT POLYSACCHARIDE DEACETYLASE SUPERFAMILY"/>
    <property type="match status" value="1"/>
</dbReference>
<dbReference type="CDD" id="cd10936">
    <property type="entry name" value="CE4_DAC2"/>
    <property type="match status" value="1"/>
</dbReference>
<reference evidence="2 3" key="1">
    <citation type="journal article" date="2010" name="Stand. Genomic Sci.">
        <title>Complete genome sequence of Aminobacterium colombiense type strain (ALA-1).</title>
        <authorList>
            <person name="Chertkov O."/>
            <person name="Sikorski J."/>
            <person name="Brambilla E."/>
            <person name="Lapidus A."/>
            <person name="Copeland A."/>
            <person name="Glavina Del Rio T."/>
            <person name="Nolan M."/>
            <person name="Lucas S."/>
            <person name="Tice H."/>
            <person name="Cheng J.F."/>
            <person name="Han C."/>
            <person name="Detter J.C."/>
            <person name="Bruce D."/>
            <person name="Tapia R."/>
            <person name="Goodwin L."/>
            <person name="Pitluck S."/>
            <person name="Liolios K."/>
            <person name="Ivanova N."/>
            <person name="Mavromatis K."/>
            <person name="Ovchinnikova G."/>
            <person name="Pati A."/>
            <person name="Chen A."/>
            <person name="Palaniappan K."/>
            <person name="Land M."/>
            <person name="Hauser L."/>
            <person name="Chang Y.J."/>
            <person name="Jeffries C.D."/>
            <person name="Spring S."/>
            <person name="Rohde M."/>
            <person name="Goker M."/>
            <person name="Bristow J."/>
            <person name="Eisen J.A."/>
            <person name="Markowitz V."/>
            <person name="Hugenholtz P."/>
            <person name="Kyrpides N.C."/>
            <person name="Klenk H.P."/>
        </authorList>
    </citation>
    <scope>NUCLEOTIDE SEQUENCE [LARGE SCALE GENOMIC DNA]</scope>
    <source>
        <strain evidence="3">DSM 12261 / ALA-1</strain>
    </source>
</reference>
<dbReference type="Gene3D" id="3.20.20.370">
    <property type="entry name" value="Glycoside hydrolase/deacetylase"/>
    <property type="match status" value="1"/>
</dbReference>
<dbReference type="InterPro" id="IPR011330">
    <property type="entry name" value="Glyco_hydro/deAcase_b/a-brl"/>
</dbReference>
<evidence type="ECO:0000313" key="2">
    <source>
        <dbReference type="EMBL" id="ADE57572.1"/>
    </source>
</evidence>
<accession>D5EG90</accession>
<evidence type="ECO:0008006" key="4">
    <source>
        <dbReference type="Google" id="ProtNLM"/>
    </source>
</evidence>
<proteinExistence type="predicted"/>
<dbReference type="PANTHER" id="PTHR30105">
    <property type="entry name" value="UNCHARACTERIZED YIBQ-RELATED"/>
    <property type="match status" value="1"/>
</dbReference>
<name>D5EG90_AMICL</name>